<dbReference type="Pfam" id="PF02687">
    <property type="entry name" value="FtsX"/>
    <property type="match status" value="2"/>
</dbReference>
<feature type="transmembrane region" description="Helical" evidence="7">
    <location>
        <begin position="613"/>
        <end position="642"/>
    </location>
</feature>
<organism evidence="9 10">
    <name type="scientific">Kocuria coralli</name>
    <dbReference type="NCBI Taxonomy" id="1461025"/>
    <lineage>
        <taxon>Bacteria</taxon>
        <taxon>Bacillati</taxon>
        <taxon>Actinomycetota</taxon>
        <taxon>Actinomycetes</taxon>
        <taxon>Micrococcales</taxon>
        <taxon>Micrococcaceae</taxon>
        <taxon>Kocuria</taxon>
    </lineage>
</organism>
<evidence type="ECO:0000313" key="10">
    <source>
        <dbReference type="Proteomes" id="UP000325957"/>
    </source>
</evidence>
<dbReference type="PANTHER" id="PTHR30572">
    <property type="entry name" value="MEMBRANE COMPONENT OF TRANSPORTER-RELATED"/>
    <property type="match status" value="1"/>
</dbReference>
<dbReference type="EMBL" id="SZWF01000001">
    <property type="protein sequence ID" value="KAA9395518.1"/>
    <property type="molecule type" value="Genomic_DNA"/>
</dbReference>
<evidence type="ECO:0000256" key="3">
    <source>
        <dbReference type="ARBA" id="ARBA00022692"/>
    </source>
</evidence>
<accession>A0A5J5L1S1</accession>
<evidence type="ECO:0000313" key="9">
    <source>
        <dbReference type="EMBL" id="KAA9395518.1"/>
    </source>
</evidence>
<feature type="transmembrane region" description="Helical" evidence="7">
    <location>
        <begin position="669"/>
        <end position="688"/>
    </location>
</feature>
<keyword evidence="10" id="KW-1185">Reference proteome</keyword>
<evidence type="ECO:0000256" key="1">
    <source>
        <dbReference type="ARBA" id="ARBA00004651"/>
    </source>
</evidence>
<gene>
    <name evidence="9" type="ORF">FCK90_00335</name>
</gene>
<dbReference type="InterPro" id="IPR003838">
    <property type="entry name" value="ABC3_permease_C"/>
</dbReference>
<feature type="domain" description="ABC3 transporter permease C-terminal" evidence="8">
    <location>
        <begin position="286"/>
        <end position="401"/>
    </location>
</feature>
<feature type="transmembrane region" description="Helical" evidence="7">
    <location>
        <begin position="279"/>
        <end position="308"/>
    </location>
</feature>
<evidence type="ECO:0000256" key="6">
    <source>
        <dbReference type="ARBA" id="ARBA00038076"/>
    </source>
</evidence>
<name>A0A5J5L1S1_9MICC</name>
<proteinExistence type="inferred from homology"/>
<feature type="transmembrane region" description="Helical" evidence="7">
    <location>
        <begin position="708"/>
        <end position="728"/>
    </location>
</feature>
<evidence type="ECO:0000256" key="2">
    <source>
        <dbReference type="ARBA" id="ARBA00022475"/>
    </source>
</evidence>
<keyword evidence="4 7" id="KW-1133">Transmembrane helix</keyword>
<feature type="domain" description="ABC3 transporter permease C-terminal" evidence="8">
    <location>
        <begin position="622"/>
        <end position="738"/>
    </location>
</feature>
<keyword evidence="3 7" id="KW-0812">Transmembrane</keyword>
<dbReference type="InterPro" id="IPR050250">
    <property type="entry name" value="Macrolide_Exporter_MacB"/>
</dbReference>
<dbReference type="PANTHER" id="PTHR30572:SF4">
    <property type="entry name" value="ABC TRANSPORTER PERMEASE YTRF"/>
    <property type="match status" value="1"/>
</dbReference>
<protein>
    <submittedName>
        <fullName evidence="9">ABC transporter permease</fullName>
    </submittedName>
</protein>
<dbReference type="GO" id="GO:0005886">
    <property type="term" value="C:plasma membrane"/>
    <property type="evidence" value="ECO:0007669"/>
    <property type="project" value="UniProtKB-SubCell"/>
</dbReference>
<sequence>MRRLVLNRLRLQWARYVLIGLCVAVSAAFSTASFMLSTTMNASLVSSMAEGSRNADLVIATDNTYQGPDQQMNFATMDQVNEIAEVDGVEAVWPQPATYAAMEGQGSNDPGLYFTVAPTDTSLFPWDLAEGAFPTEEGEILLTQGRAESAGLAVGDSFTAQPAETYQEAPADGSTDAGQVIAPEPAELTVTGIVDVPEMSSFTTGWVTQSQFTAMSPQDSEIYVSSGDSLVRLAPGADLETVRSGIQDLLAADDITADVLTPQEQTDQLLEEMSGDSNIMLAFLLAFALLAAIVAFLVITTTFGVLTAQRARELALLRCLGATGAQLRRSVLLEALVIGVVASALGVAAIVGVGFALSPVLPDWVVVAVSARDVLAGLGLGVLVTLLASFGPARRAMQASPLDGMRGSRASDRIPVVRSALGTIVFLGGAGTLAWAASVQDQAVVGIVSGAATGLGLVLTSRLWMPGVVYLLGKLLPGRTPSALAAANAARHPARTTTTATALLIGITLVATVLTGHAVAQRSVLEHLDERDPVDVTISQPVDDTAVRELEGVGNVLSVDRTDGETHIDLQQGIGGGATSDALSEIGAITGADSWETGRVALDKAMYVDILNIMLGVALGLLGASVLVSVLGIASTMSLSVLERTRENSLLRALGLSRGQLASTIRREALLVAAAACAAGVIGGWLLGTSVVSAMVTPAIPVLLTVPWVGFAAVVLGGWLTAMIAAALPTRRATRVSPVEGLASVE</sequence>
<feature type="transmembrane region" description="Helical" evidence="7">
    <location>
        <begin position="443"/>
        <end position="465"/>
    </location>
</feature>
<feature type="transmembrane region" description="Helical" evidence="7">
    <location>
        <begin position="375"/>
        <end position="393"/>
    </location>
</feature>
<dbReference type="GO" id="GO:0022857">
    <property type="term" value="F:transmembrane transporter activity"/>
    <property type="evidence" value="ECO:0007669"/>
    <property type="project" value="TreeGrafter"/>
</dbReference>
<evidence type="ECO:0000256" key="5">
    <source>
        <dbReference type="ARBA" id="ARBA00023136"/>
    </source>
</evidence>
<evidence type="ECO:0000256" key="4">
    <source>
        <dbReference type="ARBA" id="ARBA00022989"/>
    </source>
</evidence>
<keyword evidence="5 7" id="KW-0472">Membrane</keyword>
<dbReference type="RefSeq" id="WP_158032328.1">
    <property type="nucleotide sequence ID" value="NZ_ML708610.1"/>
</dbReference>
<feature type="transmembrane region" description="Helical" evidence="7">
    <location>
        <begin position="500"/>
        <end position="520"/>
    </location>
</feature>
<comment type="caution">
    <text evidence="9">The sequence shown here is derived from an EMBL/GenBank/DDBJ whole genome shotgun (WGS) entry which is preliminary data.</text>
</comment>
<evidence type="ECO:0000256" key="7">
    <source>
        <dbReference type="SAM" id="Phobius"/>
    </source>
</evidence>
<keyword evidence="2" id="KW-1003">Cell membrane</keyword>
<dbReference type="AlphaFoldDB" id="A0A5J5L1S1"/>
<evidence type="ECO:0000259" key="8">
    <source>
        <dbReference type="Pfam" id="PF02687"/>
    </source>
</evidence>
<comment type="similarity">
    <text evidence="6">Belongs to the ABC-4 integral membrane protein family.</text>
</comment>
<feature type="transmembrane region" description="Helical" evidence="7">
    <location>
        <begin position="414"/>
        <end position="437"/>
    </location>
</feature>
<comment type="subcellular location">
    <subcellularLocation>
        <location evidence="1">Cell membrane</location>
        <topology evidence="1">Multi-pass membrane protein</topology>
    </subcellularLocation>
</comment>
<dbReference type="OrthoDB" id="9780560at2"/>
<feature type="transmembrane region" description="Helical" evidence="7">
    <location>
        <begin position="331"/>
        <end position="355"/>
    </location>
</feature>
<dbReference type="Proteomes" id="UP000325957">
    <property type="component" value="Unassembled WGS sequence"/>
</dbReference>
<reference evidence="9 10" key="1">
    <citation type="submission" date="2019-05" db="EMBL/GenBank/DDBJ databases">
        <title>Kocuria coralli sp. nov., a novel actinobacterium isolated from coral reef seawater.</title>
        <authorList>
            <person name="Li J."/>
        </authorList>
    </citation>
    <scope>NUCLEOTIDE SEQUENCE [LARGE SCALE GENOMIC DNA]</scope>
    <source>
        <strain evidence="9 10">SCSIO 13007</strain>
    </source>
</reference>